<organism evidence="2">
    <name type="scientific">viral metagenome</name>
    <dbReference type="NCBI Taxonomy" id="1070528"/>
    <lineage>
        <taxon>unclassified sequences</taxon>
        <taxon>metagenomes</taxon>
        <taxon>organismal metagenomes</taxon>
    </lineage>
</organism>
<dbReference type="AlphaFoldDB" id="A0A6M3IYJ2"/>
<gene>
    <name evidence="2" type="ORF">MM415B00728_0005</name>
</gene>
<dbReference type="EMBL" id="MT141480">
    <property type="protein sequence ID" value="QJA62746.1"/>
    <property type="molecule type" value="Genomic_DNA"/>
</dbReference>
<sequence>MPTWLIALLMGAPMIIDLLKGGSDQQTQTQTTVAPPTGYQSPSLGLLDLLMQGTLGKNLSLYGGAGMPGGQTIAPSYLQDFLDLIGSSYTDLQGKYQAEEKKVERPATRESVTRKGLLRSYGNYAGR</sequence>
<accession>A0A6M3IYJ2</accession>
<name>A0A6M3IYJ2_9ZZZZ</name>
<feature type="compositionally biased region" description="Basic and acidic residues" evidence="1">
    <location>
        <begin position="100"/>
        <end position="113"/>
    </location>
</feature>
<protein>
    <submittedName>
        <fullName evidence="2">Uncharacterized protein</fullName>
    </submittedName>
</protein>
<feature type="region of interest" description="Disordered" evidence="1">
    <location>
        <begin position="100"/>
        <end position="127"/>
    </location>
</feature>
<reference evidence="2" key="1">
    <citation type="submission" date="2020-03" db="EMBL/GenBank/DDBJ databases">
        <title>The deep terrestrial virosphere.</title>
        <authorList>
            <person name="Holmfeldt K."/>
            <person name="Nilsson E."/>
            <person name="Simone D."/>
            <person name="Lopez-Fernandez M."/>
            <person name="Wu X."/>
            <person name="de Brujin I."/>
            <person name="Lundin D."/>
            <person name="Andersson A."/>
            <person name="Bertilsson S."/>
            <person name="Dopson M."/>
        </authorList>
    </citation>
    <scope>NUCLEOTIDE SEQUENCE</scope>
    <source>
        <strain evidence="2">MM415B00728</strain>
    </source>
</reference>
<evidence type="ECO:0000256" key="1">
    <source>
        <dbReference type="SAM" id="MobiDB-lite"/>
    </source>
</evidence>
<evidence type="ECO:0000313" key="2">
    <source>
        <dbReference type="EMBL" id="QJA62746.1"/>
    </source>
</evidence>
<proteinExistence type="predicted"/>